<dbReference type="SMART" id="SM00382">
    <property type="entry name" value="AAA"/>
    <property type="match status" value="1"/>
</dbReference>
<dbReference type="InterPro" id="IPR027417">
    <property type="entry name" value="P-loop_NTPase"/>
</dbReference>
<sequence length="351" mass="38789">MMTLNELLEKTVKENASDLHITVGIVPTLRINGKLSGIGDKKLTTNDTKKYVKELLGETYGEYEKKGEIDTSFSLPGVGRFRINVYKQRGSDAIAIRAVGLKIPTLNEIKMPSIIKELTKKKRGLVLVTGPTGSGKSTTLAAMINEINSSRAAHIITLEDPLEYLHRHNKSIINQREIAKDTLSYKSALKAALREDPDVILVGEMRDLETISTAITAAETGHLVLSTLHTIGAAKTIDRIIDVFPPYQQQQIKIQLAAVLEGIISQQLVTRSDENGRIAALEIMILNSAIQNLIREGKTHQIQSSIQTGSKYGMKTMDSSLAELYKKGLISYESALTYSIDRDMLKRMITL</sequence>
<dbReference type="Gene3D" id="3.30.450.90">
    <property type="match status" value="1"/>
</dbReference>
<dbReference type="InterPro" id="IPR003593">
    <property type="entry name" value="AAA+_ATPase"/>
</dbReference>
<evidence type="ECO:0000313" key="3">
    <source>
        <dbReference type="EMBL" id="MCY6484033.1"/>
    </source>
</evidence>
<evidence type="ECO:0000259" key="2">
    <source>
        <dbReference type="PROSITE" id="PS00662"/>
    </source>
</evidence>
<dbReference type="Pfam" id="PF00437">
    <property type="entry name" value="T2SSE"/>
    <property type="match status" value="1"/>
</dbReference>
<gene>
    <name evidence="3" type="ORF">OW763_06670</name>
</gene>
<dbReference type="RefSeq" id="WP_268040304.1">
    <property type="nucleotide sequence ID" value="NZ_JAPQER010000002.1"/>
</dbReference>
<reference evidence="3" key="1">
    <citation type="submission" date="2022-12" db="EMBL/GenBank/DDBJ databases">
        <authorList>
            <person name="Wang J."/>
        </authorList>
    </citation>
    <scope>NUCLEOTIDE SEQUENCE</scope>
    <source>
        <strain evidence="3">HY-45-18</strain>
    </source>
</reference>
<dbReference type="PANTHER" id="PTHR30486">
    <property type="entry name" value="TWITCHING MOTILITY PROTEIN PILT"/>
    <property type="match status" value="1"/>
</dbReference>
<dbReference type="InterPro" id="IPR006321">
    <property type="entry name" value="PilT/PilU"/>
</dbReference>
<dbReference type="NCBIfam" id="TIGR01420">
    <property type="entry name" value="pilT_fam"/>
    <property type="match status" value="1"/>
</dbReference>
<comment type="similarity">
    <text evidence="1">Belongs to the GSP E family.</text>
</comment>
<keyword evidence="4" id="KW-1185">Reference proteome</keyword>
<evidence type="ECO:0000256" key="1">
    <source>
        <dbReference type="ARBA" id="ARBA00006611"/>
    </source>
</evidence>
<dbReference type="PROSITE" id="PS00662">
    <property type="entry name" value="T2SP_E"/>
    <property type="match status" value="1"/>
</dbReference>
<protein>
    <submittedName>
        <fullName evidence="3">Type IV pilus twitching motility protein PilT</fullName>
    </submittedName>
</protein>
<dbReference type="InterPro" id="IPR050921">
    <property type="entry name" value="T4SS_GSP_E_ATPase"/>
</dbReference>
<dbReference type="InterPro" id="IPR001482">
    <property type="entry name" value="T2SS/T4SS_dom"/>
</dbReference>
<accession>A0ABT4CYI1</accession>
<dbReference type="CDD" id="cd01131">
    <property type="entry name" value="PilT"/>
    <property type="match status" value="1"/>
</dbReference>
<dbReference type="EMBL" id="JAPQER010000002">
    <property type="protein sequence ID" value="MCY6484033.1"/>
    <property type="molecule type" value="Genomic_DNA"/>
</dbReference>
<comment type="caution">
    <text evidence="3">The sequence shown here is derived from an EMBL/GenBank/DDBJ whole genome shotgun (WGS) entry which is preliminary data.</text>
</comment>
<feature type="domain" description="Bacterial type II secretion system protein E" evidence="2">
    <location>
        <begin position="193"/>
        <end position="207"/>
    </location>
</feature>
<dbReference type="Proteomes" id="UP001078443">
    <property type="component" value="Unassembled WGS sequence"/>
</dbReference>
<organism evidence="3 4">
    <name type="scientific">Clostridium aestuarii</name>
    <dbReference type="NCBI Taxonomy" id="338193"/>
    <lineage>
        <taxon>Bacteria</taxon>
        <taxon>Bacillati</taxon>
        <taxon>Bacillota</taxon>
        <taxon>Clostridia</taxon>
        <taxon>Eubacteriales</taxon>
        <taxon>Clostridiaceae</taxon>
        <taxon>Clostridium</taxon>
    </lineage>
</organism>
<dbReference type="SUPFAM" id="SSF52540">
    <property type="entry name" value="P-loop containing nucleoside triphosphate hydrolases"/>
    <property type="match status" value="1"/>
</dbReference>
<name>A0ABT4CYI1_9CLOT</name>
<proteinExistence type="inferred from homology"/>
<dbReference type="Gene3D" id="3.40.50.300">
    <property type="entry name" value="P-loop containing nucleotide triphosphate hydrolases"/>
    <property type="match status" value="1"/>
</dbReference>
<evidence type="ECO:0000313" key="4">
    <source>
        <dbReference type="Proteomes" id="UP001078443"/>
    </source>
</evidence>